<gene>
    <name evidence="5" type="ORF">MNEG_10558</name>
</gene>
<dbReference type="SUPFAM" id="SSF82109">
    <property type="entry name" value="MIR domain"/>
    <property type="match status" value="1"/>
</dbReference>
<dbReference type="Gene3D" id="2.80.10.50">
    <property type="match status" value="1"/>
</dbReference>
<dbReference type="Pfam" id="PF02815">
    <property type="entry name" value="MIR"/>
    <property type="match status" value="1"/>
</dbReference>
<evidence type="ECO:0000313" key="5">
    <source>
        <dbReference type="EMBL" id="KIY97404.1"/>
    </source>
</evidence>
<organism evidence="5 6">
    <name type="scientific">Monoraphidium neglectum</name>
    <dbReference type="NCBI Taxonomy" id="145388"/>
    <lineage>
        <taxon>Eukaryota</taxon>
        <taxon>Viridiplantae</taxon>
        <taxon>Chlorophyta</taxon>
        <taxon>core chlorophytes</taxon>
        <taxon>Chlorophyceae</taxon>
        <taxon>CS clade</taxon>
        <taxon>Sphaeropleales</taxon>
        <taxon>Selenastraceae</taxon>
        <taxon>Monoraphidium</taxon>
    </lineage>
</organism>
<dbReference type="Proteomes" id="UP000054498">
    <property type="component" value="Unassembled WGS sequence"/>
</dbReference>
<sequence>MLRLQRAGTCTLIIAPANKRDSADLFPAAAPAAAFAATRPPPQVTCGSTLKLAHDSSKFRLHSHQVSYSRGSQQQSVTAFPESDDANSYWIVHGPSDAPCKPGFPLKKKQRLRLQHSATRKWLHSHLFQSPLSGNQEVRAAGSQARARVSAFGGDAQSDGGDVWTVDWEGKAKFWKQDGKVTLQHVDTGGYLHSLRQAAFGHPIAGQHEVCAVKSRNRDSEWFAAEGVYLPRADRKAKAAEGGGAAAAAGEEEREEL</sequence>
<dbReference type="PROSITE" id="PS50919">
    <property type="entry name" value="MIR"/>
    <property type="match status" value="2"/>
</dbReference>
<proteinExistence type="predicted"/>
<dbReference type="InterPro" id="IPR036300">
    <property type="entry name" value="MIR_dom_sf"/>
</dbReference>
<dbReference type="OrthoDB" id="5588846at2759"/>
<evidence type="ECO:0000256" key="1">
    <source>
        <dbReference type="ARBA" id="ARBA00022729"/>
    </source>
</evidence>
<feature type="region of interest" description="Disordered" evidence="3">
    <location>
        <begin position="234"/>
        <end position="257"/>
    </location>
</feature>
<keyword evidence="1" id="KW-0732">Signal</keyword>
<accession>A0A0D2M143</accession>
<dbReference type="CDD" id="cd23294">
    <property type="entry name" value="beta-trefoil_MIR_AtSDF2-like"/>
    <property type="match status" value="1"/>
</dbReference>
<keyword evidence="2" id="KW-0677">Repeat</keyword>
<protein>
    <submittedName>
        <fullName evidence="5">Stromal cell-derived factor 2</fullName>
    </submittedName>
</protein>
<dbReference type="PANTHER" id="PTHR46809:SF2">
    <property type="entry name" value="GH21273P"/>
    <property type="match status" value="1"/>
</dbReference>
<reference evidence="5 6" key="1">
    <citation type="journal article" date="2013" name="BMC Genomics">
        <title>Reconstruction of the lipid metabolism for the microalga Monoraphidium neglectum from its genome sequence reveals characteristics suitable for biofuel production.</title>
        <authorList>
            <person name="Bogen C."/>
            <person name="Al-Dilaimi A."/>
            <person name="Albersmeier A."/>
            <person name="Wichmann J."/>
            <person name="Grundmann M."/>
            <person name="Rupp O."/>
            <person name="Lauersen K.J."/>
            <person name="Blifernez-Klassen O."/>
            <person name="Kalinowski J."/>
            <person name="Goesmann A."/>
            <person name="Mussgnug J.H."/>
            <person name="Kruse O."/>
        </authorList>
    </citation>
    <scope>NUCLEOTIDE SEQUENCE [LARGE SCALE GENOMIC DNA]</scope>
    <source>
        <strain evidence="5 6">SAG 48.87</strain>
    </source>
</reference>
<feature type="domain" description="MIR" evidence="4">
    <location>
        <begin position="41"/>
        <end position="95"/>
    </location>
</feature>
<dbReference type="KEGG" id="mng:MNEG_10558"/>
<dbReference type="SMART" id="SM00472">
    <property type="entry name" value="MIR"/>
    <property type="match status" value="3"/>
</dbReference>
<keyword evidence="6" id="KW-1185">Reference proteome</keyword>
<name>A0A0D2M143_9CHLO</name>
<dbReference type="GeneID" id="25727732"/>
<evidence type="ECO:0000259" key="4">
    <source>
        <dbReference type="PROSITE" id="PS50919"/>
    </source>
</evidence>
<dbReference type="STRING" id="145388.A0A0D2M143"/>
<dbReference type="EMBL" id="KK102586">
    <property type="protein sequence ID" value="KIY97404.1"/>
    <property type="molecule type" value="Genomic_DNA"/>
</dbReference>
<evidence type="ECO:0000313" key="6">
    <source>
        <dbReference type="Proteomes" id="UP000054498"/>
    </source>
</evidence>
<evidence type="ECO:0000256" key="3">
    <source>
        <dbReference type="SAM" id="MobiDB-lite"/>
    </source>
</evidence>
<dbReference type="PANTHER" id="PTHR46809">
    <property type="entry name" value="STROMAL CELL-DERIVED FACTOR 2-LIKE PROTEIN"/>
    <property type="match status" value="1"/>
</dbReference>
<dbReference type="RefSeq" id="XP_013896424.1">
    <property type="nucleotide sequence ID" value="XM_014040970.1"/>
</dbReference>
<dbReference type="AlphaFoldDB" id="A0A0D2M143"/>
<dbReference type="InterPro" id="IPR016093">
    <property type="entry name" value="MIR_motif"/>
</dbReference>
<evidence type="ECO:0000256" key="2">
    <source>
        <dbReference type="ARBA" id="ARBA00022737"/>
    </source>
</evidence>
<feature type="domain" description="MIR" evidence="4">
    <location>
        <begin position="103"/>
        <end position="169"/>
    </location>
</feature>